<proteinExistence type="predicted"/>
<evidence type="ECO:0000313" key="1">
    <source>
        <dbReference type="EMBL" id="TMQ51247.1"/>
    </source>
</evidence>
<dbReference type="Proteomes" id="UP000317716">
    <property type="component" value="Unassembled WGS sequence"/>
</dbReference>
<dbReference type="EMBL" id="VBOS01000383">
    <property type="protein sequence ID" value="TMQ51247.1"/>
    <property type="molecule type" value="Genomic_DNA"/>
</dbReference>
<evidence type="ECO:0008006" key="3">
    <source>
        <dbReference type="Google" id="ProtNLM"/>
    </source>
</evidence>
<evidence type="ECO:0000313" key="2">
    <source>
        <dbReference type="Proteomes" id="UP000317716"/>
    </source>
</evidence>
<reference evidence="1 2" key="1">
    <citation type="journal article" date="2019" name="Nat. Microbiol.">
        <title>Mediterranean grassland soil C-N compound turnover is dependent on rainfall and depth, and is mediated by genomically divergent microorganisms.</title>
        <authorList>
            <person name="Diamond S."/>
            <person name="Andeer P.F."/>
            <person name="Li Z."/>
            <person name="Crits-Christoph A."/>
            <person name="Burstein D."/>
            <person name="Anantharaman K."/>
            <person name="Lane K.R."/>
            <person name="Thomas B.C."/>
            <person name="Pan C."/>
            <person name="Northen T.R."/>
            <person name="Banfield J.F."/>
        </authorList>
    </citation>
    <scope>NUCLEOTIDE SEQUENCE [LARGE SCALE GENOMIC DNA]</scope>
    <source>
        <strain evidence="1">WS_2</strain>
    </source>
</reference>
<name>A0A538SIQ1_UNCEI</name>
<dbReference type="AlphaFoldDB" id="A0A538SIQ1"/>
<protein>
    <recommendedName>
        <fullName evidence="3">DUF4258 domain-containing protein</fullName>
    </recommendedName>
</protein>
<comment type="caution">
    <text evidence="1">The sequence shown here is derived from an EMBL/GenBank/DDBJ whole genome shotgun (WGS) entry which is preliminary data.</text>
</comment>
<sequence length="102" mass="11635">MRFLCPRLGRLVELTVERAVHIARRHPDLVLEDPQLIALALADPDRVRRSRRSPSAVLFSRQHGGRHIVVVVENEAAPQRSWIITAYLARRLAGGEVEWQRG</sequence>
<organism evidence="1 2">
    <name type="scientific">Eiseniibacteriota bacterium</name>
    <dbReference type="NCBI Taxonomy" id="2212470"/>
    <lineage>
        <taxon>Bacteria</taxon>
        <taxon>Candidatus Eiseniibacteriota</taxon>
    </lineage>
</organism>
<gene>
    <name evidence="1" type="ORF">E6K72_10680</name>
</gene>
<accession>A0A538SIQ1</accession>